<evidence type="ECO:0000313" key="2">
    <source>
        <dbReference type="Proteomes" id="UP000279089"/>
    </source>
</evidence>
<name>A0A3N4N6P1_9BACT</name>
<accession>A0A3N4N6P1</accession>
<dbReference type="EMBL" id="RMBX01000001">
    <property type="protein sequence ID" value="RPD43313.1"/>
    <property type="molecule type" value="Genomic_DNA"/>
</dbReference>
<organism evidence="1 2">
    <name type="scientific">Chitinophaga barathri</name>
    <dbReference type="NCBI Taxonomy" id="1647451"/>
    <lineage>
        <taxon>Bacteria</taxon>
        <taxon>Pseudomonadati</taxon>
        <taxon>Bacteroidota</taxon>
        <taxon>Chitinophagia</taxon>
        <taxon>Chitinophagales</taxon>
        <taxon>Chitinophagaceae</taxon>
        <taxon>Chitinophaga</taxon>
    </lineage>
</organism>
<comment type="caution">
    <text evidence="1">The sequence shown here is derived from an EMBL/GenBank/DDBJ whole genome shotgun (WGS) entry which is preliminary data.</text>
</comment>
<reference evidence="2" key="1">
    <citation type="submission" date="2018-11" db="EMBL/GenBank/DDBJ databases">
        <title>Chitinophaga lutea sp.nov., isolate from arsenic contaminated soil.</title>
        <authorList>
            <person name="Zong Y."/>
        </authorList>
    </citation>
    <scope>NUCLEOTIDE SEQUENCE [LARGE SCALE GENOMIC DNA]</scope>
    <source>
        <strain evidence="2">YLT18</strain>
    </source>
</reference>
<dbReference type="AlphaFoldDB" id="A0A3N4N6P1"/>
<keyword evidence="2" id="KW-1185">Reference proteome</keyword>
<dbReference type="Proteomes" id="UP000279089">
    <property type="component" value="Unassembled WGS sequence"/>
</dbReference>
<dbReference type="RefSeq" id="WP_120514581.1">
    <property type="nucleotide sequence ID" value="NZ_QXZY01000001.1"/>
</dbReference>
<sequence length="243" mass="27797">MAQTYQPGKWNVTKNLFIWQFRLGGKELPEWTLAEMKTNQHFREYPIQEYYWQQKEKNIMVKIDVIPTASWKEAQEVFQGMLQEHMILQLPTVPDKMALLGDVAYTGPSGEIRNLLFLRANMIVRLNSIGPERVAVGHLAFDMDNLFTRKNEPGERKTKPEIRSFEAGRGETPAGEPVALEVRAEDPLQRPLWYRFTADNGEIAQQENSLIFTGEKSGEGKVTVQAVNMEGDVDEKSITIKVL</sequence>
<gene>
    <name evidence="1" type="ORF">EG028_03180</name>
</gene>
<protein>
    <submittedName>
        <fullName evidence="1">Uncharacterized protein</fullName>
    </submittedName>
</protein>
<evidence type="ECO:0000313" key="1">
    <source>
        <dbReference type="EMBL" id="RPD43313.1"/>
    </source>
</evidence>
<proteinExistence type="predicted"/>